<evidence type="ECO:0000313" key="1">
    <source>
        <dbReference type="EMBL" id="OEJ67121.1"/>
    </source>
</evidence>
<protein>
    <submittedName>
        <fullName evidence="1">Uncharacterized protein</fullName>
    </submittedName>
</protein>
<dbReference type="Proteomes" id="UP000095347">
    <property type="component" value="Unassembled WGS sequence"/>
</dbReference>
<sequence length="221" mass="23925">MGLVLALVSSAAACTSTGFTNNPLERKLSWFSYMEGGDIRAACGPATPNRYRLVYNGVYNEQVRTYELIAERHLNVGVIEAVDLTQFGEGIGGILAPWQAKMVGRDLDQEQSRALVNALAVDGAFGPPAVDTELSSRGFFWTIAACHQGAYHFTALAWPSQAWDDATFDDVLFALDPSPIAVNPPRKTLLDRINTGGPKNVESIFNTKVGENGLAGFQPLF</sequence>
<reference evidence="2" key="1">
    <citation type="submission" date="2016-07" db="EMBL/GenBank/DDBJ databases">
        <authorList>
            <person name="Florea S."/>
            <person name="Webb J.S."/>
            <person name="Jaromczyk J."/>
            <person name="Schardl C.L."/>
        </authorList>
    </citation>
    <scope>NUCLEOTIDE SEQUENCE [LARGE SCALE GENOMIC DNA]</scope>
    <source>
        <strain evidence="2">MV-1</strain>
    </source>
</reference>
<keyword evidence="2" id="KW-1185">Reference proteome</keyword>
<organism evidence="1 2">
    <name type="scientific">Magnetovibrio blakemorei</name>
    <dbReference type="NCBI Taxonomy" id="28181"/>
    <lineage>
        <taxon>Bacteria</taxon>
        <taxon>Pseudomonadati</taxon>
        <taxon>Pseudomonadota</taxon>
        <taxon>Alphaproteobacteria</taxon>
        <taxon>Rhodospirillales</taxon>
        <taxon>Magnetovibrionaceae</taxon>
        <taxon>Magnetovibrio</taxon>
    </lineage>
</organism>
<dbReference type="EMBL" id="MCGG01000025">
    <property type="protein sequence ID" value="OEJ67121.1"/>
    <property type="molecule type" value="Genomic_DNA"/>
</dbReference>
<dbReference type="STRING" id="28181.BEN30_10100"/>
<proteinExistence type="predicted"/>
<comment type="caution">
    <text evidence="1">The sequence shown here is derived from an EMBL/GenBank/DDBJ whole genome shotgun (WGS) entry which is preliminary data.</text>
</comment>
<name>A0A1E5Q7N1_9PROT</name>
<accession>A0A1E5Q7N1</accession>
<gene>
    <name evidence="1" type="ORF">BEN30_10100</name>
</gene>
<evidence type="ECO:0000313" key="2">
    <source>
        <dbReference type="Proteomes" id="UP000095347"/>
    </source>
</evidence>
<dbReference type="AlphaFoldDB" id="A0A1E5Q7N1"/>